<accession>A0A6G1H6M3</accession>
<keyword evidence="2" id="KW-1185">Reference proteome</keyword>
<evidence type="ECO:0000313" key="2">
    <source>
        <dbReference type="Proteomes" id="UP000800041"/>
    </source>
</evidence>
<reference evidence="1" key="1">
    <citation type="journal article" date="2020" name="Stud. Mycol.">
        <title>101 Dothideomycetes genomes: a test case for predicting lifestyles and emergence of pathogens.</title>
        <authorList>
            <person name="Haridas S."/>
            <person name="Albert R."/>
            <person name="Binder M."/>
            <person name="Bloem J."/>
            <person name="Labutti K."/>
            <person name="Salamov A."/>
            <person name="Andreopoulos B."/>
            <person name="Baker S."/>
            <person name="Barry K."/>
            <person name="Bills G."/>
            <person name="Bluhm B."/>
            <person name="Cannon C."/>
            <person name="Castanera R."/>
            <person name="Culley D."/>
            <person name="Daum C."/>
            <person name="Ezra D."/>
            <person name="Gonzalez J."/>
            <person name="Henrissat B."/>
            <person name="Kuo A."/>
            <person name="Liang C."/>
            <person name="Lipzen A."/>
            <person name="Lutzoni F."/>
            <person name="Magnuson J."/>
            <person name="Mondo S."/>
            <person name="Nolan M."/>
            <person name="Ohm R."/>
            <person name="Pangilinan J."/>
            <person name="Park H.-J."/>
            <person name="Ramirez L."/>
            <person name="Alfaro M."/>
            <person name="Sun H."/>
            <person name="Tritt A."/>
            <person name="Yoshinaga Y."/>
            <person name="Zwiers L.-H."/>
            <person name="Turgeon B."/>
            <person name="Goodwin S."/>
            <person name="Spatafora J."/>
            <person name="Crous P."/>
            <person name="Grigoriev I."/>
        </authorList>
    </citation>
    <scope>NUCLEOTIDE SEQUENCE</scope>
    <source>
        <strain evidence="1">CBS 113979</strain>
    </source>
</reference>
<organism evidence="1 2">
    <name type="scientific">Aulographum hederae CBS 113979</name>
    <dbReference type="NCBI Taxonomy" id="1176131"/>
    <lineage>
        <taxon>Eukaryota</taxon>
        <taxon>Fungi</taxon>
        <taxon>Dikarya</taxon>
        <taxon>Ascomycota</taxon>
        <taxon>Pezizomycotina</taxon>
        <taxon>Dothideomycetes</taxon>
        <taxon>Pleosporomycetidae</taxon>
        <taxon>Aulographales</taxon>
        <taxon>Aulographaceae</taxon>
    </lineage>
</organism>
<dbReference type="PROSITE" id="PS51257">
    <property type="entry name" value="PROKAR_LIPOPROTEIN"/>
    <property type="match status" value="1"/>
</dbReference>
<name>A0A6G1H6M3_9PEZI</name>
<gene>
    <name evidence="1" type="ORF">K402DRAFT_21717</name>
</gene>
<protein>
    <submittedName>
        <fullName evidence="1">Uncharacterized protein</fullName>
    </submittedName>
</protein>
<dbReference type="AlphaFoldDB" id="A0A6G1H6M3"/>
<dbReference type="EMBL" id="ML977147">
    <property type="protein sequence ID" value="KAF1988871.1"/>
    <property type="molecule type" value="Genomic_DNA"/>
</dbReference>
<sequence>MTPIAVKLFPANSSLWSWSISCCAAPQALPLSSPLAPVLICRQLTVFDSALVRPHSNRQTCDLSSVEHVVNAASSVASGG</sequence>
<evidence type="ECO:0000313" key="1">
    <source>
        <dbReference type="EMBL" id="KAF1988871.1"/>
    </source>
</evidence>
<dbReference type="Proteomes" id="UP000800041">
    <property type="component" value="Unassembled WGS sequence"/>
</dbReference>
<proteinExistence type="predicted"/>